<dbReference type="InterPro" id="IPR015424">
    <property type="entry name" value="PyrdxlP-dep_Trfase"/>
</dbReference>
<dbReference type="Pfam" id="PF03476">
    <property type="entry name" value="MOSC_N"/>
    <property type="match status" value="1"/>
</dbReference>
<dbReference type="SUPFAM" id="SSF141673">
    <property type="entry name" value="MOSC N-terminal domain-like"/>
    <property type="match status" value="1"/>
</dbReference>
<dbReference type="InterPro" id="IPR005302">
    <property type="entry name" value="MoCF_Sase_C"/>
</dbReference>
<dbReference type="PANTHER" id="PTHR14237:SF19">
    <property type="entry name" value="MITOCHONDRIAL AMIDOXIME REDUCING COMPONENT 1"/>
    <property type="match status" value="1"/>
</dbReference>
<proteinExistence type="predicted"/>
<dbReference type="GO" id="GO:0003824">
    <property type="term" value="F:catalytic activity"/>
    <property type="evidence" value="ECO:0007669"/>
    <property type="project" value="InterPro"/>
</dbReference>
<dbReference type="Gene3D" id="3.90.1150.10">
    <property type="entry name" value="Aspartate Aminotransferase, domain 1"/>
    <property type="match status" value="1"/>
</dbReference>
<dbReference type="GO" id="GO:0030170">
    <property type="term" value="F:pyridoxal phosphate binding"/>
    <property type="evidence" value="ECO:0007669"/>
    <property type="project" value="InterPro"/>
</dbReference>
<dbReference type="EMBL" id="CAKOFQ010007023">
    <property type="protein sequence ID" value="CAH1987696.1"/>
    <property type="molecule type" value="Genomic_DNA"/>
</dbReference>
<dbReference type="OrthoDB" id="420046at2759"/>
<dbReference type="InterPro" id="IPR005303">
    <property type="entry name" value="MOCOS_middle"/>
</dbReference>
<dbReference type="Proteomes" id="UP001152888">
    <property type="component" value="Unassembled WGS sequence"/>
</dbReference>
<sequence length="595" mass="67912">MEEFLKFNSVYTDQYHKIAKEFKRIGKIFTWTMQELHCIQKKQMQHVFTELTSNIYDNPHSMNMSGKLTEDAVDLVRFRFEDGTLPFLSILAVKHGFDTIRRLGLNFDLISKHVFSLAQYTYRNLITMHHSNGQPVAVLYHDTVFDNRSHQGAIVNFNLLRPNGEYIGYSEVLHMANLHQIHLRTGCFCNPGACQRSLKLDTSEVVKHYEAGHVCGDQRDLVQGCPTGSVRISFGYMTTKEEADKFLNMIESCFVALPLTRKYPKDWKQINDNYRRLFSPSVQTKARKLPKNCVEPNSVDPVNHNVVTKCHKSSVIDIKRNTVGTLQQILLYPIKSCGAFSASGSWELTPKGLKYDREWMIVNSAGVSLTQKYNKKMCLLMPEVDCVKKKMRLKFKGFPDAEIGIGDLVEEKKMHLCQSKVCGDRVLGWDCGDEISDWLSECLEMPGLRLLRQCDSDEYNKDSAMSLSFANKAQYLLINSASVSWLLDQIPDENFVERINTTVLRFRPNFVVDLGKSFTENDADEFVIGKLRFKVVGNCTRCQMICINQETGEASKEPLATLSRAFKGKVNFGIYLNLDVVENVRISIGSDVVRK</sequence>
<gene>
    <name evidence="2" type="ORF">ACAOBT_LOCUS17999</name>
</gene>
<dbReference type="SUPFAM" id="SSF53383">
    <property type="entry name" value="PLP-dependent transferases"/>
    <property type="match status" value="1"/>
</dbReference>
<dbReference type="AlphaFoldDB" id="A0A9P0L4M4"/>
<evidence type="ECO:0000313" key="2">
    <source>
        <dbReference type="EMBL" id="CAH1987696.1"/>
    </source>
</evidence>
<reference evidence="2" key="1">
    <citation type="submission" date="2022-03" db="EMBL/GenBank/DDBJ databases">
        <authorList>
            <person name="Sayadi A."/>
        </authorList>
    </citation>
    <scope>NUCLEOTIDE SEQUENCE</scope>
</reference>
<keyword evidence="3" id="KW-1185">Reference proteome</keyword>
<accession>A0A9P0L4M4</accession>
<dbReference type="InterPro" id="IPR015422">
    <property type="entry name" value="PyrdxlP-dep_Trfase_small"/>
</dbReference>
<dbReference type="GO" id="GO:0030151">
    <property type="term" value="F:molybdenum ion binding"/>
    <property type="evidence" value="ECO:0007669"/>
    <property type="project" value="InterPro"/>
</dbReference>
<protein>
    <recommendedName>
        <fullName evidence="1">MOSC domain-containing protein</fullName>
    </recommendedName>
</protein>
<dbReference type="PANTHER" id="PTHR14237">
    <property type="entry name" value="MOLYBDOPTERIN COFACTOR SULFURASE MOSC"/>
    <property type="match status" value="1"/>
</dbReference>
<name>A0A9P0L4M4_ACAOB</name>
<evidence type="ECO:0000313" key="3">
    <source>
        <dbReference type="Proteomes" id="UP001152888"/>
    </source>
</evidence>
<organism evidence="2 3">
    <name type="scientific">Acanthoscelides obtectus</name>
    <name type="common">Bean weevil</name>
    <name type="synonym">Bruchus obtectus</name>
    <dbReference type="NCBI Taxonomy" id="200917"/>
    <lineage>
        <taxon>Eukaryota</taxon>
        <taxon>Metazoa</taxon>
        <taxon>Ecdysozoa</taxon>
        <taxon>Arthropoda</taxon>
        <taxon>Hexapoda</taxon>
        <taxon>Insecta</taxon>
        <taxon>Pterygota</taxon>
        <taxon>Neoptera</taxon>
        <taxon>Endopterygota</taxon>
        <taxon>Coleoptera</taxon>
        <taxon>Polyphaga</taxon>
        <taxon>Cucujiformia</taxon>
        <taxon>Chrysomeloidea</taxon>
        <taxon>Chrysomelidae</taxon>
        <taxon>Bruchinae</taxon>
        <taxon>Bruchini</taxon>
        <taxon>Acanthoscelides</taxon>
    </lineage>
</organism>
<feature type="domain" description="MOSC" evidence="1">
    <location>
        <begin position="437"/>
        <end position="595"/>
    </location>
</feature>
<evidence type="ECO:0000259" key="1">
    <source>
        <dbReference type="PROSITE" id="PS51340"/>
    </source>
</evidence>
<dbReference type="PROSITE" id="PS51340">
    <property type="entry name" value="MOSC"/>
    <property type="match status" value="1"/>
</dbReference>
<dbReference type="Pfam" id="PF03473">
    <property type="entry name" value="MOSC"/>
    <property type="match status" value="1"/>
</dbReference>
<comment type="caution">
    <text evidence="2">The sequence shown here is derived from an EMBL/GenBank/DDBJ whole genome shotgun (WGS) entry which is preliminary data.</text>
</comment>